<evidence type="ECO:0000256" key="6">
    <source>
        <dbReference type="ARBA" id="ARBA00022741"/>
    </source>
</evidence>
<dbReference type="GO" id="GO:0016779">
    <property type="term" value="F:nucleotidyltransferase activity"/>
    <property type="evidence" value="ECO:0007669"/>
    <property type="project" value="UniProtKB-KW"/>
</dbReference>
<keyword evidence="6" id="KW-0547">Nucleotide-binding</keyword>
<evidence type="ECO:0000259" key="10">
    <source>
        <dbReference type="Pfam" id="PF01743"/>
    </source>
</evidence>
<protein>
    <submittedName>
        <fullName evidence="13">HD domain-containing protein</fullName>
    </submittedName>
</protein>
<reference evidence="13" key="2">
    <citation type="submission" date="2022-06" db="EMBL/GenBank/DDBJ databases">
        <title>Thermospira aquatica gen. nov., sp. nov.</title>
        <authorList>
            <person name="Ben Ali Gam Z."/>
            <person name="Labat M."/>
        </authorList>
    </citation>
    <scope>NUCLEOTIDE SEQUENCE</scope>
    <source>
        <strain evidence="13">F1F22</strain>
    </source>
</reference>
<dbReference type="Gene3D" id="1.10.246.80">
    <property type="match status" value="1"/>
</dbReference>
<dbReference type="InterPro" id="IPR006675">
    <property type="entry name" value="HDIG_dom"/>
</dbReference>
<reference evidence="13" key="1">
    <citation type="submission" date="2021-04" db="EMBL/GenBank/DDBJ databases">
        <authorList>
            <person name="Postec A."/>
        </authorList>
    </citation>
    <scope>NUCLEOTIDE SEQUENCE</scope>
    <source>
        <strain evidence="13">F1F22</strain>
    </source>
</reference>
<proteinExistence type="inferred from homology"/>
<evidence type="ECO:0000259" key="12">
    <source>
        <dbReference type="Pfam" id="PF13735"/>
    </source>
</evidence>
<dbReference type="InterPro" id="IPR032810">
    <property type="entry name" value="CCA-adding_enz_C"/>
</dbReference>
<evidence type="ECO:0000313" key="13">
    <source>
        <dbReference type="EMBL" id="URA09871.1"/>
    </source>
</evidence>
<dbReference type="Gene3D" id="3.30.460.10">
    <property type="entry name" value="Beta Polymerase, domain 2"/>
    <property type="match status" value="1"/>
</dbReference>
<dbReference type="CDD" id="cd00077">
    <property type="entry name" value="HDc"/>
    <property type="match status" value="1"/>
</dbReference>
<keyword evidence="5" id="KW-0479">Metal-binding</keyword>
<dbReference type="Gene3D" id="1.10.3090.10">
    <property type="entry name" value="cca-adding enzyme, domain 2"/>
    <property type="match status" value="1"/>
</dbReference>
<evidence type="ECO:0000313" key="14">
    <source>
        <dbReference type="Proteomes" id="UP001056539"/>
    </source>
</evidence>
<dbReference type="SUPFAM" id="SSF81891">
    <property type="entry name" value="Poly A polymerase C-terminal region-like"/>
    <property type="match status" value="1"/>
</dbReference>
<dbReference type="GO" id="GO:0000049">
    <property type="term" value="F:tRNA binding"/>
    <property type="evidence" value="ECO:0007669"/>
    <property type="project" value="TreeGrafter"/>
</dbReference>
<dbReference type="RefSeq" id="WP_271435003.1">
    <property type="nucleotide sequence ID" value="NZ_CP073355.1"/>
</dbReference>
<organism evidence="13 14">
    <name type="scientific">Thermospira aquatica</name>
    <dbReference type="NCBI Taxonomy" id="2828656"/>
    <lineage>
        <taxon>Bacteria</taxon>
        <taxon>Pseudomonadati</taxon>
        <taxon>Spirochaetota</taxon>
        <taxon>Spirochaetia</taxon>
        <taxon>Brevinematales</taxon>
        <taxon>Thermospiraceae</taxon>
        <taxon>Thermospira</taxon>
    </lineage>
</organism>
<dbReference type="InterPro" id="IPR032828">
    <property type="entry name" value="PolyA_RNA-bd"/>
</dbReference>
<dbReference type="Pfam" id="PF12627">
    <property type="entry name" value="PolyA_pol_RNAbd"/>
    <property type="match status" value="1"/>
</dbReference>
<feature type="domain" description="tRNA nucleotidyltransferase/poly(A) polymerase RNA and SrmB- binding" evidence="11">
    <location>
        <begin position="196"/>
        <end position="254"/>
    </location>
</feature>
<evidence type="ECO:0000256" key="7">
    <source>
        <dbReference type="ARBA" id="ARBA00022842"/>
    </source>
</evidence>
<dbReference type="PANTHER" id="PTHR46173:SF1">
    <property type="entry name" value="CCA TRNA NUCLEOTIDYLTRANSFERASE 1, MITOCHONDRIAL"/>
    <property type="match status" value="1"/>
</dbReference>
<evidence type="ECO:0000256" key="9">
    <source>
        <dbReference type="RuleBase" id="RU003953"/>
    </source>
</evidence>
<keyword evidence="7" id="KW-0460">Magnesium</keyword>
<dbReference type="Pfam" id="PF01743">
    <property type="entry name" value="PolyA_pol"/>
    <property type="match status" value="1"/>
</dbReference>
<dbReference type="GO" id="GO:0000166">
    <property type="term" value="F:nucleotide binding"/>
    <property type="evidence" value="ECO:0007669"/>
    <property type="project" value="UniProtKB-KW"/>
</dbReference>
<evidence type="ECO:0000256" key="2">
    <source>
        <dbReference type="ARBA" id="ARBA00022679"/>
    </source>
</evidence>
<keyword evidence="3" id="KW-0819">tRNA processing</keyword>
<dbReference type="GO" id="GO:0008033">
    <property type="term" value="P:tRNA processing"/>
    <property type="evidence" value="ECO:0007669"/>
    <property type="project" value="UniProtKB-KW"/>
</dbReference>
<feature type="domain" description="Poly A polymerase head" evidence="10">
    <location>
        <begin position="29"/>
        <end position="168"/>
    </location>
</feature>
<dbReference type="InterPro" id="IPR003607">
    <property type="entry name" value="HD/PDEase_dom"/>
</dbReference>
<keyword evidence="8 9" id="KW-0694">RNA-binding</keyword>
<dbReference type="AlphaFoldDB" id="A0AAX3BD90"/>
<dbReference type="EMBL" id="CP073355">
    <property type="protein sequence ID" value="URA09871.1"/>
    <property type="molecule type" value="Genomic_DNA"/>
</dbReference>
<dbReference type="Pfam" id="PF13735">
    <property type="entry name" value="tRNA_NucTran2_2"/>
    <property type="match status" value="1"/>
</dbReference>
<evidence type="ECO:0000256" key="4">
    <source>
        <dbReference type="ARBA" id="ARBA00022695"/>
    </source>
</evidence>
<keyword evidence="2 9" id="KW-0808">Transferase</keyword>
<dbReference type="InterPro" id="IPR050264">
    <property type="entry name" value="Bact_CCA-adding_enz_type3_sf"/>
</dbReference>
<dbReference type="PANTHER" id="PTHR46173">
    <property type="entry name" value="CCA TRNA NUCLEOTIDYLTRANSFERASE 1, MITOCHONDRIAL"/>
    <property type="match status" value="1"/>
</dbReference>
<evidence type="ECO:0000256" key="8">
    <source>
        <dbReference type="ARBA" id="ARBA00022884"/>
    </source>
</evidence>
<evidence type="ECO:0000259" key="11">
    <source>
        <dbReference type="Pfam" id="PF12627"/>
    </source>
</evidence>
<dbReference type="KEGG" id="taqu:KDW03_10355"/>
<evidence type="ECO:0000256" key="5">
    <source>
        <dbReference type="ARBA" id="ARBA00022723"/>
    </source>
</evidence>
<feature type="domain" description="CCA-adding enzyme C-terminal" evidence="12">
    <location>
        <begin position="323"/>
        <end position="467"/>
    </location>
</feature>
<dbReference type="CDD" id="cd05398">
    <property type="entry name" value="NT_ClassII-CCAase"/>
    <property type="match status" value="1"/>
</dbReference>
<name>A0AAX3BD90_9SPIR</name>
<keyword evidence="4" id="KW-0548">Nucleotidyltransferase</keyword>
<dbReference type="NCBIfam" id="TIGR00277">
    <property type="entry name" value="HDIG"/>
    <property type="match status" value="1"/>
</dbReference>
<evidence type="ECO:0000256" key="3">
    <source>
        <dbReference type="ARBA" id="ARBA00022694"/>
    </source>
</evidence>
<keyword evidence="14" id="KW-1185">Reference proteome</keyword>
<dbReference type="GO" id="GO:0046872">
    <property type="term" value="F:metal ion binding"/>
    <property type="evidence" value="ECO:0007669"/>
    <property type="project" value="UniProtKB-KW"/>
</dbReference>
<comment type="similarity">
    <text evidence="9">Belongs to the tRNA nucleotidyltransferase/poly(A) polymerase family.</text>
</comment>
<sequence length="495" mass="58149">MRKILRLFDELPDSLRWIIETVEQAGFEIYMVGGAVRDMLIAGGYEKSYKNFDFDFATSAPPQEIIKIFSRVQHPQGKEHFTVPTGMKHGTITLIIREPVESFEITTYRIDEEYLDGRRPESVIFVRSLEEDLARRDFTINAMAYHPFRQELIDLFDGEKDIQNRLIRSVGDPLVRFLEDGLRPMRACRLSAKLHFDIETKTFEAISQAMESIKKVAMERFHDEFLKLLRTEKPSIGIEWMRKSGLLEYLIPELLEGYGMEQNEFHRHDVYYHNLYACDFVPPEKPLVRMAALFHDIAKPRAKKFAETAGQGNVFYNHEVIGEKITRRILKRLKASNQEIEWVCKLVRLHMFYYTHDWTDGAVRRFLRRFDGDVAFLEDLFLLREADRLASGTKQRTADILEDFRKHIQRILEQENALKVTDLDINGYDLMNTFDLKPSPIIGRILNYLLDIVLEHPEYNEKSKLLELTRDFLEGRIMHLAISESEEYPVKDENL</sequence>
<dbReference type="InterPro" id="IPR002646">
    <property type="entry name" value="PolA_pol_head_dom"/>
</dbReference>
<dbReference type="Proteomes" id="UP001056539">
    <property type="component" value="Chromosome"/>
</dbReference>
<accession>A0AAX3BD90</accession>
<gene>
    <name evidence="13" type="ORF">KDW03_10355</name>
</gene>
<comment type="cofactor">
    <cofactor evidence="1">
        <name>Mg(2+)</name>
        <dbReference type="ChEBI" id="CHEBI:18420"/>
    </cofactor>
</comment>
<evidence type="ECO:0000256" key="1">
    <source>
        <dbReference type="ARBA" id="ARBA00001946"/>
    </source>
</evidence>
<dbReference type="SUPFAM" id="SSF81301">
    <property type="entry name" value="Nucleotidyltransferase"/>
    <property type="match status" value="1"/>
</dbReference>
<dbReference type="InterPro" id="IPR043519">
    <property type="entry name" value="NT_sf"/>
</dbReference>